<dbReference type="Pfam" id="PF13561">
    <property type="entry name" value="adh_short_C2"/>
    <property type="match status" value="1"/>
</dbReference>
<dbReference type="PANTHER" id="PTHR42879:SF2">
    <property type="entry name" value="3-OXOACYL-[ACYL-CARRIER-PROTEIN] REDUCTASE FABG"/>
    <property type="match status" value="1"/>
</dbReference>
<dbReference type="Gene3D" id="3.40.50.720">
    <property type="entry name" value="NAD(P)-binding Rossmann-like Domain"/>
    <property type="match status" value="1"/>
</dbReference>
<dbReference type="PRINTS" id="PR00081">
    <property type="entry name" value="GDHRDH"/>
</dbReference>
<comment type="similarity">
    <text evidence="1">Belongs to the short-chain dehydrogenases/reductases (SDR) family.</text>
</comment>
<accession>A0ABU5X6A2</accession>
<protein>
    <submittedName>
        <fullName evidence="2">SDR family oxidoreductase</fullName>
    </submittedName>
</protein>
<gene>
    <name evidence="2" type="ORF">U5T69_12925</name>
</gene>
<dbReference type="SUPFAM" id="SSF51735">
    <property type="entry name" value="NAD(P)-binding Rossmann-fold domains"/>
    <property type="match status" value="1"/>
</dbReference>
<dbReference type="InterPro" id="IPR036291">
    <property type="entry name" value="NAD(P)-bd_dom_sf"/>
</dbReference>
<proteinExistence type="inferred from homology"/>
<dbReference type="EMBL" id="JAXUBE010000042">
    <property type="protein sequence ID" value="MEB2664076.1"/>
    <property type="molecule type" value="Genomic_DNA"/>
</dbReference>
<dbReference type="PRINTS" id="PR00080">
    <property type="entry name" value="SDRFAMILY"/>
</dbReference>
<dbReference type="InterPro" id="IPR020904">
    <property type="entry name" value="Sc_DH/Rdtase_CS"/>
</dbReference>
<dbReference type="InterPro" id="IPR002347">
    <property type="entry name" value="SDR_fam"/>
</dbReference>
<keyword evidence="3" id="KW-1185">Reference proteome</keyword>
<organism evidence="2 3">
    <name type="scientific">Bordetella parapertussis</name>
    <dbReference type="NCBI Taxonomy" id="519"/>
    <lineage>
        <taxon>Bacteria</taxon>
        <taxon>Pseudomonadati</taxon>
        <taxon>Pseudomonadota</taxon>
        <taxon>Betaproteobacteria</taxon>
        <taxon>Burkholderiales</taxon>
        <taxon>Alcaligenaceae</taxon>
        <taxon>Bordetella</taxon>
    </lineage>
</organism>
<comment type="caution">
    <text evidence="2">The sequence shown here is derived from an EMBL/GenBank/DDBJ whole genome shotgun (WGS) entry which is preliminary data.</text>
</comment>
<dbReference type="PROSITE" id="PS00061">
    <property type="entry name" value="ADH_SHORT"/>
    <property type="match status" value="1"/>
</dbReference>
<dbReference type="InterPro" id="IPR050259">
    <property type="entry name" value="SDR"/>
</dbReference>
<name>A0ABU5X6A2_BORPP</name>
<dbReference type="PANTHER" id="PTHR42879">
    <property type="entry name" value="3-OXOACYL-(ACYL-CARRIER-PROTEIN) REDUCTASE"/>
    <property type="match status" value="1"/>
</dbReference>
<evidence type="ECO:0000313" key="3">
    <source>
        <dbReference type="Proteomes" id="UP001324595"/>
    </source>
</evidence>
<evidence type="ECO:0000313" key="2">
    <source>
        <dbReference type="EMBL" id="MEB2664076.1"/>
    </source>
</evidence>
<dbReference type="RefSeq" id="WP_010929169.1">
    <property type="nucleotide sequence ID" value="NZ_AP019378.2"/>
</dbReference>
<reference evidence="2 3" key="1">
    <citation type="submission" date="2023-12" db="EMBL/GenBank/DDBJ databases">
        <title>Draft Genome Sequences of Bordetella parapertussis clinical Isolates from Colombia, 2023.</title>
        <authorList>
            <person name="Montilla E.A."/>
            <person name="Rojas F."/>
            <person name="Vargas M.N."/>
            <person name="Bonilla V."/>
            <person name="Duarte C."/>
        </authorList>
    </citation>
    <scope>NUCLEOTIDE SEQUENCE [LARGE SCALE GENOMIC DNA]</scope>
    <source>
        <strain evidence="2 3">320001806</strain>
    </source>
</reference>
<dbReference type="Proteomes" id="UP001324595">
    <property type="component" value="Unassembled WGS sequence"/>
</dbReference>
<sequence>MNPARPLHGRCALITGAEAGLGLAIADTLARSGADIVMHCLQANESARQAQAALAREHGVRVLLLQADLRDVDQIEAMAAQALAELPRLDILVNNAVVRHFEPAHELPRAHWDESLAVNLSAAFHLARLALPGMLAQGWGRIINLSSVYGAGAAANRVGYVTTKTALLGLTRALAVETAASGITCNAVAPGTAPTPAIVGRIAEIARRDGVAQEQAEREYLAAARQPTGRFVAMENVAALVAFLCSDAGRDITGATLPIDGGWTAA</sequence>
<evidence type="ECO:0000256" key="1">
    <source>
        <dbReference type="ARBA" id="ARBA00006484"/>
    </source>
</evidence>
<dbReference type="GeneID" id="93205426"/>